<comment type="caution">
    <text evidence="2">The sequence shown here is derived from an EMBL/GenBank/DDBJ whole genome shotgun (WGS) entry which is preliminary data.</text>
</comment>
<organism evidence="2 3">
    <name type="scientific">Favolaschia claudopus</name>
    <dbReference type="NCBI Taxonomy" id="2862362"/>
    <lineage>
        <taxon>Eukaryota</taxon>
        <taxon>Fungi</taxon>
        <taxon>Dikarya</taxon>
        <taxon>Basidiomycota</taxon>
        <taxon>Agaricomycotina</taxon>
        <taxon>Agaricomycetes</taxon>
        <taxon>Agaricomycetidae</taxon>
        <taxon>Agaricales</taxon>
        <taxon>Marasmiineae</taxon>
        <taxon>Mycenaceae</taxon>
        <taxon>Favolaschia</taxon>
    </lineage>
</organism>
<sequence length="596" mass="67201">MEFSYVHDNYPRTTIPRLDDEDDLSCLRATTERYSFSEFTFSTVNVHKRLRLERQHPCGIGIPSSRNASYARRAASSWRGRAVFNLQKLQSMRHKGKASANQHQRPEGRDGNRVLPIAGGVHPLITIPEYTDRTHARIRHAHERRLRSFAFTPIPPNVQRVHQQPIRRPTHSRDPAYAARRAPQRPRAATRGECDGDDTVIAERGSYGVKLLRVSPTRLKTTTRCSHHDPSVAPQTDHKKDGADGCMRKKRHPHCDYAFSAFTYHLISRAGSFGARQVASSRRGRAAFDLEDIRTLHHQDGNAAAALMIDPPRIIDHLGMSPQGHERVKRTAPLQSDKCSAVRAGDADRRKRHTSTVSTPDIALDSRIHGLTGRPSERSSPPSPTRSPSRARAEDARDLLSFASTQTPASAPKKYCSISNPHLLSWTERSPAALTLVDLRVSTGTPLESGAWMSVGEYMHSPNLKDHPRASPLRLDDGKYDAGTLLLCSHNTDLEARESGRRQSLVSLRHRTRTFKGWTPSTYNSVQVIVTSHEIQDQHLAESSVPRAVPHDCLFTWMPRGLKNRTSERRQRFDEARRELRQCYSRTWYAFASGVD</sequence>
<feature type="compositionally biased region" description="Low complexity" evidence="1">
    <location>
        <begin position="175"/>
        <end position="191"/>
    </location>
</feature>
<feature type="region of interest" description="Disordered" evidence="1">
    <location>
        <begin position="90"/>
        <end position="116"/>
    </location>
</feature>
<feature type="region of interest" description="Disordered" evidence="1">
    <location>
        <begin position="160"/>
        <end position="197"/>
    </location>
</feature>
<dbReference type="AlphaFoldDB" id="A0AAV9Z9H6"/>
<feature type="compositionally biased region" description="Basic and acidic residues" evidence="1">
    <location>
        <begin position="226"/>
        <end position="244"/>
    </location>
</feature>
<evidence type="ECO:0000313" key="2">
    <source>
        <dbReference type="EMBL" id="KAK6974595.1"/>
    </source>
</evidence>
<reference evidence="2 3" key="1">
    <citation type="journal article" date="2024" name="J Genomics">
        <title>Draft genome sequencing and assembly of Favolaschia claudopus CIRM-BRFM 2984 isolated from oak limbs.</title>
        <authorList>
            <person name="Navarro D."/>
            <person name="Drula E."/>
            <person name="Chaduli D."/>
            <person name="Cazenave R."/>
            <person name="Ahrendt S."/>
            <person name="Wang J."/>
            <person name="Lipzen A."/>
            <person name="Daum C."/>
            <person name="Barry K."/>
            <person name="Grigoriev I.V."/>
            <person name="Favel A."/>
            <person name="Rosso M.N."/>
            <person name="Martin F."/>
        </authorList>
    </citation>
    <scope>NUCLEOTIDE SEQUENCE [LARGE SCALE GENOMIC DNA]</scope>
    <source>
        <strain evidence="2 3">CIRM-BRFM 2984</strain>
    </source>
</reference>
<accession>A0AAV9Z9H6</accession>
<proteinExistence type="predicted"/>
<keyword evidence="3" id="KW-1185">Reference proteome</keyword>
<feature type="region of interest" description="Disordered" evidence="1">
    <location>
        <begin position="222"/>
        <end position="244"/>
    </location>
</feature>
<gene>
    <name evidence="2" type="ORF">R3P38DRAFT_3239454</name>
</gene>
<feature type="region of interest" description="Disordered" evidence="1">
    <location>
        <begin position="317"/>
        <end position="395"/>
    </location>
</feature>
<protein>
    <submittedName>
        <fullName evidence="2">Uncharacterized protein</fullName>
    </submittedName>
</protein>
<evidence type="ECO:0000313" key="3">
    <source>
        <dbReference type="Proteomes" id="UP001362999"/>
    </source>
</evidence>
<evidence type="ECO:0000256" key="1">
    <source>
        <dbReference type="SAM" id="MobiDB-lite"/>
    </source>
</evidence>
<dbReference type="Proteomes" id="UP001362999">
    <property type="component" value="Unassembled WGS sequence"/>
</dbReference>
<name>A0AAV9Z9H6_9AGAR</name>
<dbReference type="EMBL" id="JAWWNJ010000183">
    <property type="protein sequence ID" value="KAK6974595.1"/>
    <property type="molecule type" value="Genomic_DNA"/>
</dbReference>